<dbReference type="Proteomes" id="UP000824881">
    <property type="component" value="Unassembled WGS sequence"/>
</dbReference>
<proteinExistence type="predicted"/>
<protein>
    <submittedName>
        <fullName evidence="1">Uncharacterized protein</fullName>
    </submittedName>
</protein>
<evidence type="ECO:0000313" key="2">
    <source>
        <dbReference type="Proteomes" id="UP000824881"/>
    </source>
</evidence>
<reference evidence="1 2" key="1">
    <citation type="journal article" date="2021" name="Appl. Environ. Microbiol.">
        <title>Genetic linkage and physical mapping for an oyster mushroom Pleurotus cornucopiae and QTL analysis for the trait cap color.</title>
        <authorList>
            <person name="Zhang Y."/>
            <person name="Gao W."/>
            <person name="Sonnenberg A."/>
            <person name="Chen Q."/>
            <person name="Zhang J."/>
            <person name="Huang C."/>
        </authorList>
    </citation>
    <scope>NUCLEOTIDE SEQUENCE [LARGE SCALE GENOMIC DNA]</scope>
    <source>
        <strain evidence="1">CCMSSC00406</strain>
    </source>
</reference>
<comment type="caution">
    <text evidence="1">The sequence shown here is derived from an EMBL/GenBank/DDBJ whole genome shotgun (WGS) entry which is preliminary data.</text>
</comment>
<name>A0ACB7J606_PLECO</name>
<keyword evidence="2" id="KW-1185">Reference proteome</keyword>
<sequence>MCTYHSNLMNNDAWAKSSGLSVAPVEEFQLRLARRLATSPMWHDKIHGCLGTQKTTIQEVQTLTEEWIVGQVVEVWEWKDECPIHLFDRELRRMISRDTLASHIEALLREPRQLWKLVFASPTRQLLDALYHNDSIFDPRASKIDEFLEIDDENNSCIPQLQWAPYINMSGRFEEWLRGLVDKLFNLSEHAFQIVIQTLGRYAILSHRWDSDDQELTFECMEDFGHEAWNIPERRGYAKFRGFCDAAAFHGCRYVWIDSGCINRRDKAELDVSISSMYQWYSKAYVSIIYLSETVEADHDIFYYPFQDPWWRRGWTLQEYVASTRKRYYYRNWKAIDDQDWDYDARLFEDQDGSHGGFLTRVFQSMQSRQTKLPEDMAYCLHSLLNIRPPIRYGEGFERAFYRLQTEYVTGGYPMSGYPRGVAPGQFSKSRLFRWSGKRSSWNSMFASDFKAFNVKQAQLKYHNLRGRFNAVPTISVSTHNERDILLVEMYLYPIHYDAADDVFRVNGSIKIDVLLDDNIERDVGLGGWVLGLMREDRRHVFGIILQKISDDECPLYERVGMMVSGLGTRKEWGERDVLSVLWRDCAQVQLVHIA</sequence>
<accession>A0ACB7J606</accession>
<dbReference type="EMBL" id="WQMT02000003">
    <property type="protein sequence ID" value="KAG9225234.1"/>
    <property type="molecule type" value="Genomic_DNA"/>
</dbReference>
<organism evidence="1 2">
    <name type="scientific">Pleurotus cornucopiae</name>
    <name type="common">Cornucopia mushroom</name>
    <dbReference type="NCBI Taxonomy" id="5321"/>
    <lineage>
        <taxon>Eukaryota</taxon>
        <taxon>Fungi</taxon>
        <taxon>Dikarya</taxon>
        <taxon>Basidiomycota</taxon>
        <taxon>Agaricomycotina</taxon>
        <taxon>Agaricomycetes</taxon>
        <taxon>Agaricomycetidae</taxon>
        <taxon>Agaricales</taxon>
        <taxon>Pleurotineae</taxon>
        <taxon>Pleurotaceae</taxon>
        <taxon>Pleurotus</taxon>
    </lineage>
</organism>
<gene>
    <name evidence="1" type="ORF">CCMSSC00406_0007065</name>
</gene>
<evidence type="ECO:0000313" key="1">
    <source>
        <dbReference type="EMBL" id="KAG9225234.1"/>
    </source>
</evidence>